<dbReference type="AlphaFoldDB" id="L0KCF8"/>
<protein>
    <submittedName>
        <fullName evidence="3">Uncharacterized protein involved in formation of curli polymers</fullName>
    </submittedName>
</protein>
<keyword evidence="2" id="KW-1133">Transmembrane helix</keyword>
<evidence type="ECO:0000313" key="4">
    <source>
        <dbReference type="Proteomes" id="UP000010880"/>
    </source>
</evidence>
<dbReference type="Pfam" id="PF03783">
    <property type="entry name" value="CsgG"/>
    <property type="match status" value="1"/>
</dbReference>
<evidence type="ECO:0000256" key="2">
    <source>
        <dbReference type="SAM" id="Phobius"/>
    </source>
</evidence>
<dbReference type="GO" id="GO:0030288">
    <property type="term" value="C:outer membrane-bounded periplasmic space"/>
    <property type="evidence" value="ECO:0007669"/>
    <property type="project" value="InterPro"/>
</dbReference>
<dbReference type="STRING" id="748449.Halha_2361"/>
<keyword evidence="2" id="KW-0812">Transmembrane</keyword>
<evidence type="ECO:0000313" key="3">
    <source>
        <dbReference type="EMBL" id="AGB42235.1"/>
    </source>
</evidence>
<dbReference type="InterPro" id="IPR011990">
    <property type="entry name" value="TPR-like_helical_dom_sf"/>
</dbReference>
<gene>
    <name evidence="3" type="ordered locus">Halha_2361</name>
</gene>
<dbReference type="InterPro" id="IPR019734">
    <property type="entry name" value="TPR_rpt"/>
</dbReference>
<dbReference type="EMBL" id="CP003359">
    <property type="protein sequence ID" value="AGB42235.1"/>
    <property type="molecule type" value="Genomic_DNA"/>
</dbReference>
<proteinExistence type="predicted"/>
<dbReference type="Gene3D" id="3.40.50.10610">
    <property type="entry name" value="ABC-type transport auxiliary lipoprotein component"/>
    <property type="match status" value="1"/>
</dbReference>
<dbReference type="InterPro" id="IPR005534">
    <property type="entry name" value="Curli_assmbl/transp-comp_CsgG"/>
</dbReference>
<keyword evidence="1" id="KW-0802">TPR repeat</keyword>
<reference evidence="4" key="1">
    <citation type="submission" date="2012-02" db="EMBL/GenBank/DDBJ databases">
        <title>The complete genome of Halobacteroides halobius DSM 5150.</title>
        <authorList>
            <person name="Lucas S."/>
            <person name="Copeland A."/>
            <person name="Lapidus A."/>
            <person name="Glavina del Rio T."/>
            <person name="Dalin E."/>
            <person name="Tice H."/>
            <person name="Bruce D."/>
            <person name="Goodwin L."/>
            <person name="Pitluck S."/>
            <person name="Peters L."/>
            <person name="Mikhailova N."/>
            <person name="Gu W."/>
            <person name="Kyrpides N."/>
            <person name="Mavromatis K."/>
            <person name="Ivanova N."/>
            <person name="Brettin T."/>
            <person name="Detter J.C."/>
            <person name="Han C."/>
            <person name="Larimer F."/>
            <person name="Land M."/>
            <person name="Hauser L."/>
            <person name="Markowitz V."/>
            <person name="Cheng J.-F."/>
            <person name="Hugenholtz P."/>
            <person name="Woyke T."/>
            <person name="Wu D."/>
            <person name="Tindall B."/>
            <person name="Pomrenke H."/>
            <person name="Brambilla E."/>
            <person name="Klenk H.-P."/>
            <person name="Eisen J.A."/>
        </authorList>
    </citation>
    <scope>NUCLEOTIDE SEQUENCE [LARGE SCALE GENOMIC DNA]</scope>
    <source>
        <strain evidence="4">ATCC 35273 / DSM 5150 / MD-1</strain>
    </source>
</reference>
<keyword evidence="2" id="KW-0472">Membrane</keyword>
<keyword evidence="4" id="KW-1185">Reference proteome</keyword>
<dbReference type="OrthoDB" id="2111319at2"/>
<dbReference type="RefSeq" id="WP_015327949.1">
    <property type="nucleotide sequence ID" value="NC_019978.1"/>
</dbReference>
<dbReference type="eggNOG" id="COG1462">
    <property type="taxonomic scope" value="Bacteria"/>
</dbReference>
<feature type="transmembrane region" description="Helical" evidence="2">
    <location>
        <begin position="39"/>
        <end position="59"/>
    </location>
</feature>
<dbReference type="PROSITE" id="PS50005">
    <property type="entry name" value="TPR"/>
    <property type="match status" value="1"/>
</dbReference>
<dbReference type="SUPFAM" id="SSF48452">
    <property type="entry name" value="TPR-like"/>
    <property type="match status" value="1"/>
</dbReference>
<feature type="repeat" description="TPR" evidence="1">
    <location>
        <begin position="67"/>
        <end position="100"/>
    </location>
</feature>
<dbReference type="KEGG" id="hhl:Halha_2361"/>
<accession>L0KCF8</accession>
<dbReference type="Gene3D" id="1.25.40.10">
    <property type="entry name" value="Tetratricopeptide repeat domain"/>
    <property type="match status" value="1"/>
</dbReference>
<dbReference type="Proteomes" id="UP000010880">
    <property type="component" value="Chromosome"/>
</dbReference>
<sequence length="347" mass="40041">MLKGSSKLISTLLVFFMLVTFIGSGYVEAKGRATDNQVLKNIGLGGLVVLGVWGIINWVNDYQQQQYTYYLERGQMYFQAGDYGLAIDNLKEASEIRSTIKTEKLLYKAKNNYQQKHYQLGSKYLSEEKWQLAYQEFKQVKRFGDYLDTTYKYQRAYQKLRKLKLKRIAIIQFEDNSYNYELGNKATSLFTAQLLSKDPKFIEVIEREQLNQIIKEQRLGATGLLSPASSQEIGNILGVDYLVVGEVISGQVSENKVSQYVEVYYSDSKKRRYEIQKSAYVHLYFKLLDVSNAAVVLSKKVEKKVNYSTSYYEGESVIIPSDEELIDEALLKAVDVFAQEVYNRYQL</sequence>
<evidence type="ECO:0000256" key="1">
    <source>
        <dbReference type="PROSITE-ProRule" id="PRU00339"/>
    </source>
</evidence>
<organism evidence="3 4">
    <name type="scientific">Halobacteroides halobius (strain ATCC 35273 / DSM 5150 / MD-1)</name>
    <dbReference type="NCBI Taxonomy" id="748449"/>
    <lineage>
        <taxon>Bacteria</taxon>
        <taxon>Bacillati</taxon>
        <taxon>Bacillota</taxon>
        <taxon>Clostridia</taxon>
        <taxon>Halanaerobiales</taxon>
        <taxon>Halobacteroidaceae</taxon>
        <taxon>Halobacteroides</taxon>
    </lineage>
</organism>
<dbReference type="TCDB" id="1.B.48.1.6">
    <property type="family name" value="the curli fiber subunit porin, cgsa, csgg (csgg) family"/>
</dbReference>
<dbReference type="HOGENOM" id="CLU_798689_0_0_9"/>
<name>L0KCF8_HALHC</name>